<keyword evidence="3" id="KW-1185">Reference proteome</keyword>
<feature type="compositionally biased region" description="Polar residues" evidence="1">
    <location>
        <begin position="691"/>
        <end position="700"/>
    </location>
</feature>
<feature type="compositionally biased region" description="Polar residues" evidence="1">
    <location>
        <begin position="740"/>
        <end position="757"/>
    </location>
</feature>
<feature type="compositionally biased region" description="Basic and acidic residues" evidence="1">
    <location>
        <begin position="701"/>
        <end position="717"/>
    </location>
</feature>
<feature type="compositionally biased region" description="Low complexity" evidence="1">
    <location>
        <begin position="185"/>
        <end position="196"/>
    </location>
</feature>
<reference evidence="2" key="1">
    <citation type="submission" date="2025-08" db="UniProtKB">
        <authorList>
            <consortium name="Ensembl"/>
        </authorList>
    </citation>
    <scope>IDENTIFICATION</scope>
</reference>
<reference evidence="2" key="2">
    <citation type="submission" date="2025-09" db="UniProtKB">
        <authorList>
            <consortium name="Ensembl"/>
        </authorList>
    </citation>
    <scope>IDENTIFICATION</scope>
</reference>
<protein>
    <submittedName>
        <fullName evidence="2">Uncharacterized LOC115169745</fullName>
    </submittedName>
</protein>
<evidence type="ECO:0000313" key="3">
    <source>
        <dbReference type="Proteomes" id="UP000472277"/>
    </source>
</evidence>
<organism evidence="2 3">
    <name type="scientific">Salmo trutta</name>
    <name type="common">Brown trout</name>
    <dbReference type="NCBI Taxonomy" id="8032"/>
    <lineage>
        <taxon>Eukaryota</taxon>
        <taxon>Metazoa</taxon>
        <taxon>Chordata</taxon>
        <taxon>Craniata</taxon>
        <taxon>Vertebrata</taxon>
        <taxon>Euteleostomi</taxon>
        <taxon>Actinopterygii</taxon>
        <taxon>Neopterygii</taxon>
        <taxon>Teleostei</taxon>
        <taxon>Protacanthopterygii</taxon>
        <taxon>Salmoniformes</taxon>
        <taxon>Salmonidae</taxon>
        <taxon>Salmoninae</taxon>
        <taxon>Salmo</taxon>
    </lineage>
</organism>
<proteinExistence type="predicted"/>
<dbReference type="InterPro" id="IPR053309">
    <property type="entry name" value="Balbiani_Body_Formation"/>
</dbReference>
<dbReference type="AlphaFoldDB" id="A0A673XZ98"/>
<dbReference type="Proteomes" id="UP000472277">
    <property type="component" value="Chromosome 31"/>
</dbReference>
<feature type="region of interest" description="Disordered" evidence="1">
    <location>
        <begin position="1"/>
        <end position="55"/>
    </location>
</feature>
<dbReference type="InParanoid" id="A0A673XZ98"/>
<accession>A0A673XZ98</accession>
<evidence type="ECO:0000313" key="2">
    <source>
        <dbReference type="Ensembl" id="ENSSTUP00000027576.1"/>
    </source>
</evidence>
<dbReference type="PANTHER" id="PTHR38654">
    <property type="entry name" value="BUCKY BALL-RELATED"/>
    <property type="match status" value="1"/>
</dbReference>
<dbReference type="PANTHER" id="PTHR38654:SF1">
    <property type="entry name" value="BUCKY BALL"/>
    <property type="match status" value="1"/>
</dbReference>
<evidence type="ECO:0000256" key="1">
    <source>
        <dbReference type="SAM" id="MobiDB-lite"/>
    </source>
</evidence>
<gene>
    <name evidence="2" type="primary">LOC115169745</name>
</gene>
<feature type="region of interest" description="Disordered" evidence="1">
    <location>
        <begin position="691"/>
        <end position="780"/>
    </location>
</feature>
<feature type="region of interest" description="Disordered" evidence="1">
    <location>
        <begin position="524"/>
        <end position="570"/>
    </location>
</feature>
<feature type="compositionally biased region" description="Polar residues" evidence="1">
    <location>
        <begin position="210"/>
        <end position="226"/>
    </location>
</feature>
<sequence>MAATQFENGPHVAARHIGPHQPVPQPNPGTWHPVYGPEGSGPHLTDHQPHPHVHQSRPYFYVQPPPPLPFYHYQWPMPYNPCSGFPGYGMPGMVMPPFLPHPYMEVPGYVLPHSQLHPAEYRRYQFPPAAMAYQNNSRMSRTFYHNATPIEMVNSEVQTEPPPEAVKDGPPLARPLARSDFGRGTNSTTPSSLSSNAEKQSCPEEEPNSPIASKTGFQGMVRSQGTGKDPPAGTKTIHSRSISIEWMTQNGLMAPEDVAQELSEKVSDDHPNQSQMSFYSQGPKKLNESVWSVQSLAPYVPSKEFLMENGIVLTEKEADPPNVSQDLAASQVIAITERRRSLRFSLTLENVKEAEKMADVNTSSCQESFHYSQIQQKANVSNWSVQSLAPYVPSTEWLIQNGLLDHEVSTAKESDANVSRGHTASQLLAITEISQRLSLSSIDTLPPYVPSSCLLADMGKMYYRKLQLGTAEHKQVFSTPMDKFIPSKRLNSEALPRRKRQLKLSHNLHMELVEKANVYGSPTNQSAMIPSVEGPLNSTQGSVKPKAQRSPKKKALEVTEPRVLSPPCSPDDPETYSSKCLAGDNVPGCSCTGRCNQEMEEEVMEPAKQTGPIVPSRQDCEQIADVRMLTAPSSNGHFKTCGLMCSKLQERNCSCEAPKPNGVSFRKRPTGRLNKGNVAKMAADLIKPQAQQHLIPQNQKRQMDSRRANKTMPDHVTCDNGYGLNNSKKRGRWQKRPQDRAQTNPSNKPFGQQNAQRNGDEEPWTGYYGRSGANGRNPRY</sequence>
<feature type="region of interest" description="Disordered" evidence="1">
    <location>
        <begin position="156"/>
        <end position="236"/>
    </location>
</feature>
<dbReference type="GeneTree" id="ENSGT00980000199119"/>
<dbReference type="OMA" id="LPTCEAC"/>
<dbReference type="Ensembl" id="ENSSTUT00000028865.1">
    <property type="protein sequence ID" value="ENSSTUP00000027576.1"/>
    <property type="gene ID" value="ENSSTUG00000011972.1"/>
</dbReference>
<name>A0A673XZ98_SALTR</name>